<sequence>MRMAWTIFALLCWTLPAQAQHLPAESTAFERTVSMARLYLARQSVLVDYVAAMRRYEAAVARKKHPENLFQEAGQAGESEPWTWTAANGDTVRRREEGVFIVQSGNYLGNWFTNTECIILEWPAFLCADGQTWKMSAPDPDTVIFGDVEYTR</sequence>
<dbReference type="RefSeq" id="WP_128624255.1">
    <property type="nucleotide sequence ID" value="NZ_ML133508.1"/>
</dbReference>
<accession>A0A432VAY6</accession>
<protein>
    <submittedName>
        <fullName evidence="2">Uncharacterized protein</fullName>
    </submittedName>
</protein>
<dbReference type="EMBL" id="RKST01000002">
    <property type="protein sequence ID" value="RUM99263.1"/>
    <property type="molecule type" value="Genomic_DNA"/>
</dbReference>
<gene>
    <name evidence="2" type="ORF">EET67_03610</name>
</gene>
<comment type="caution">
    <text evidence="2">The sequence shown here is derived from an EMBL/GenBank/DDBJ whole genome shotgun (WGS) entry which is preliminary data.</text>
</comment>
<evidence type="ECO:0000313" key="3">
    <source>
        <dbReference type="Proteomes" id="UP000281647"/>
    </source>
</evidence>
<proteinExistence type="predicted"/>
<dbReference type="Proteomes" id="UP000281647">
    <property type="component" value="Unassembled WGS sequence"/>
</dbReference>
<evidence type="ECO:0000313" key="2">
    <source>
        <dbReference type="EMBL" id="RUM99263.1"/>
    </source>
</evidence>
<evidence type="ECO:0000256" key="1">
    <source>
        <dbReference type="SAM" id="SignalP"/>
    </source>
</evidence>
<dbReference type="AlphaFoldDB" id="A0A432VAY6"/>
<reference evidence="2 3" key="1">
    <citation type="submission" date="2018-11" db="EMBL/GenBank/DDBJ databases">
        <title>Pseudaminobacter arsenicus sp. nov., an arsenic-resistant bacterium isolated from arsenic-rich aquifers.</title>
        <authorList>
            <person name="Mu Y."/>
        </authorList>
    </citation>
    <scope>NUCLEOTIDE SEQUENCE [LARGE SCALE GENOMIC DNA]</scope>
    <source>
        <strain evidence="2 3">CB3</strain>
    </source>
</reference>
<organism evidence="2 3">
    <name type="scientific">Borborobacter arsenicus</name>
    <dbReference type="NCBI Taxonomy" id="1851146"/>
    <lineage>
        <taxon>Bacteria</taxon>
        <taxon>Pseudomonadati</taxon>
        <taxon>Pseudomonadota</taxon>
        <taxon>Alphaproteobacteria</taxon>
        <taxon>Hyphomicrobiales</taxon>
        <taxon>Phyllobacteriaceae</taxon>
        <taxon>Borborobacter</taxon>
    </lineage>
</organism>
<name>A0A432VAY6_9HYPH</name>
<keyword evidence="3" id="KW-1185">Reference proteome</keyword>
<feature type="signal peptide" evidence="1">
    <location>
        <begin position="1"/>
        <end position="19"/>
    </location>
</feature>
<feature type="chain" id="PRO_5019465557" evidence="1">
    <location>
        <begin position="20"/>
        <end position="152"/>
    </location>
</feature>
<keyword evidence="1" id="KW-0732">Signal</keyword>
<dbReference type="OrthoDB" id="8114916at2"/>